<accession>A0ABV3DN77</accession>
<sequence>MVKKSAGIMLYRVLNSGGEGDANGNSNGNGNGNGIVEVLIVHPGGPFWARKDAGAWSIPKGEYLDDEQPQAAAVREFEEETGAVVDPGKAVDLGSVTQRNGKIVTAWAVEDDFDVTTLVSNHFEMVWPPGSGTVSSFPEIDHALWCTPEVAREKLNPAQVAFVERLLEHLADDRRDADDDVR</sequence>
<dbReference type="RefSeq" id="WP_358358752.1">
    <property type="nucleotide sequence ID" value="NZ_JBEZFP010000082.1"/>
</dbReference>
<dbReference type="Pfam" id="PF00293">
    <property type="entry name" value="NUDIX"/>
    <property type="match status" value="1"/>
</dbReference>
<dbReference type="InterPro" id="IPR015797">
    <property type="entry name" value="NUDIX_hydrolase-like_dom_sf"/>
</dbReference>
<name>A0ABV3DN77_9ACTN</name>
<evidence type="ECO:0000313" key="3">
    <source>
        <dbReference type="EMBL" id="MEU8137200.1"/>
    </source>
</evidence>
<evidence type="ECO:0000259" key="2">
    <source>
        <dbReference type="PROSITE" id="PS51462"/>
    </source>
</evidence>
<dbReference type="EMBL" id="JBEZFP010000082">
    <property type="protein sequence ID" value="MEU8137200.1"/>
    <property type="molecule type" value="Genomic_DNA"/>
</dbReference>
<evidence type="ECO:0000256" key="1">
    <source>
        <dbReference type="ARBA" id="ARBA00022801"/>
    </source>
</evidence>
<keyword evidence="1" id="KW-0378">Hydrolase</keyword>
<evidence type="ECO:0000313" key="4">
    <source>
        <dbReference type="Proteomes" id="UP001551482"/>
    </source>
</evidence>
<dbReference type="InterPro" id="IPR020084">
    <property type="entry name" value="NUDIX_hydrolase_CS"/>
</dbReference>
<dbReference type="InterPro" id="IPR000086">
    <property type="entry name" value="NUDIX_hydrolase_dom"/>
</dbReference>
<dbReference type="PANTHER" id="PTHR21340">
    <property type="entry name" value="DIADENOSINE 5,5-P1,P4-TETRAPHOSPHATE PYROPHOSPHOHYDROLASE MUTT"/>
    <property type="match status" value="1"/>
</dbReference>
<dbReference type="PROSITE" id="PS00893">
    <property type="entry name" value="NUDIX_BOX"/>
    <property type="match status" value="1"/>
</dbReference>
<dbReference type="InterPro" id="IPR051325">
    <property type="entry name" value="Nudix_hydrolase_domain"/>
</dbReference>
<gene>
    <name evidence="3" type="ORF">AB0C36_27240</name>
</gene>
<proteinExistence type="predicted"/>
<dbReference type="PROSITE" id="PS51462">
    <property type="entry name" value="NUDIX"/>
    <property type="match status" value="1"/>
</dbReference>
<dbReference type="SUPFAM" id="SSF55811">
    <property type="entry name" value="Nudix"/>
    <property type="match status" value="1"/>
</dbReference>
<protein>
    <submittedName>
        <fullName evidence="3">NUDIX domain-containing protein</fullName>
    </submittedName>
</protein>
<comment type="caution">
    <text evidence="3">The sequence shown here is derived from an EMBL/GenBank/DDBJ whole genome shotgun (WGS) entry which is preliminary data.</text>
</comment>
<keyword evidence="4" id="KW-1185">Reference proteome</keyword>
<reference evidence="3 4" key="1">
    <citation type="submission" date="2024-06" db="EMBL/GenBank/DDBJ databases">
        <title>The Natural Products Discovery Center: Release of the First 8490 Sequenced Strains for Exploring Actinobacteria Biosynthetic Diversity.</title>
        <authorList>
            <person name="Kalkreuter E."/>
            <person name="Kautsar S.A."/>
            <person name="Yang D."/>
            <person name="Bader C.D."/>
            <person name="Teijaro C.N."/>
            <person name="Fluegel L."/>
            <person name="Davis C.M."/>
            <person name="Simpson J.R."/>
            <person name="Lauterbach L."/>
            <person name="Steele A.D."/>
            <person name="Gui C."/>
            <person name="Meng S."/>
            <person name="Li G."/>
            <person name="Viehrig K."/>
            <person name="Ye F."/>
            <person name="Su P."/>
            <person name="Kiefer A.F."/>
            <person name="Nichols A."/>
            <person name="Cepeda A.J."/>
            <person name="Yan W."/>
            <person name="Fan B."/>
            <person name="Jiang Y."/>
            <person name="Adhikari A."/>
            <person name="Zheng C.-J."/>
            <person name="Schuster L."/>
            <person name="Cowan T.M."/>
            <person name="Smanski M.J."/>
            <person name="Chevrette M.G."/>
            <person name="De Carvalho L.P.S."/>
            <person name="Shen B."/>
        </authorList>
    </citation>
    <scope>NUCLEOTIDE SEQUENCE [LARGE SCALE GENOMIC DNA]</scope>
    <source>
        <strain evidence="3 4">NPDC048946</strain>
    </source>
</reference>
<dbReference type="Proteomes" id="UP001551482">
    <property type="component" value="Unassembled WGS sequence"/>
</dbReference>
<dbReference type="CDD" id="cd04662">
    <property type="entry name" value="NUDIX_Hydrolase"/>
    <property type="match status" value="1"/>
</dbReference>
<dbReference type="Gene3D" id="3.90.79.10">
    <property type="entry name" value="Nucleoside Triphosphate Pyrophosphohydrolase"/>
    <property type="match status" value="1"/>
</dbReference>
<feature type="domain" description="Nudix hydrolase" evidence="2">
    <location>
        <begin position="1"/>
        <end position="168"/>
    </location>
</feature>
<organism evidence="3 4">
    <name type="scientific">Streptodolium elevatio</name>
    <dbReference type="NCBI Taxonomy" id="3157996"/>
    <lineage>
        <taxon>Bacteria</taxon>
        <taxon>Bacillati</taxon>
        <taxon>Actinomycetota</taxon>
        <taxon>Actinomycetes</taxon>
        <taxon>Kitasatosporales</taxon>
        <taxon>Streptomycetaceae</taxon>
        <taxon>Streptodolium</taxon>
    </lineage>
</organism>
<dbReference type="PANTHER" id="PTHR21340:SF7">
    <property type="entry name" value="NUDIX HYDROLASE DOMAIN-CONTAINING PROTEIN"/>
    <property type="match status" value="1"/>
</dbReference>